<organism evidence="2 3">
    <name type="scientific">Brettanomyces naardenensis</name>
    <name type="common">Yeast</name>
    <dbReference type="NCBI Taxonomy" id="13370"/>
    <lineage>
        <taxon>Eukaryota</taxon>
        <taxon>Fungi</taxon>
        <taxon>Dikarya</taxon>
        <taxon>Ascomycota</taxon>
        <taxon>Saccharomycotina</taxon>
        <taxon>Pichiomycetes</taxon>
        <taxon>Pichiales</taxon>
        <taxon>Pichiaceae</taxon>
        <taxon>Brettanomyces</taxon>
    </lineage>
</organism>
<gene>
    <name evidence="2" type="ORF">BRENAR_LOCUS3517</name>
</gene>
<keyword evidence="3" id="KW-1185">Reference proteome</keyword>
<accession>A0A448YPI2</accession>
<dbReference type="OrthoDB" id="4097087at2759"/>
<evidence type="ECO:0000256" key="1">
    <source>
        <dbReference type="SAM" id="MobiDB-lite"/>
    </source>
</evidence>
<dbReference type="STRING" id="13370.A0A448YPI2"/>
<sequence>MQNSNYPPPYPFRQGAPVYPGTPPPGGILGPPVTLAVLTWPNPQGLIPAGPGTSTYQLEPPGKYLPQTVGYQSPLVLYSMDPPRRVYGPSSSYFIPPYRIPRNGNVGAIPYQNWNHNEFHLPLPPPPQLPGSAYYPDVDGAQNLEAKAKLSHKRKKIQGLGASSIAEIGYGLSPVHKRPKCSVLKSEKATRRSQGRPFASSITGRFVLHDNLDSIVRDLIGRKKCKLLCYNFTEAVNSPRGLPIAPVSPKLASSTSTQRRKVGPFEFEQINLDLFVSEDPVISFDTYFGSKHSEIKLIDCSEGVKSPSQSTIRHNPLLEANATVGNSEPDSRKVERLGINKSENGSHFPPSNGEWATPSYQRNTINMNFHPCIVEAFGIEKYQFIKTIRDSNGHILKLETIRPPRNTNNEIEYTAGWLKRSTCYPRYKAGIKIQLVSDEQSFILYNSWKMILWDIKQKKGGEEIKNSLNSSTREVLFGGRMVYVKI</sequence>
<evidence type="ECO:0000313" key="3">
    <source>
        <dbReference type="Proteomes" id="UP000290900"/>
    </source>
</evidence>
<reference evidence="2 3" key="1">
    <citation type="submission" date="2018-12" db="EMBL/GenBank/DDBJ databases">
        <authorList>
            <person name="Tiukova I."/>
            <person name="Dainat J."/>
        </authorList>
    </citation>
    <scope>NUCLEOTIDE SEQUENCE [LARGE SCALE GENOMIC DNA]</scope>
</reference>
<proteinExistence type="predicted"/>
<feature type="region of interest" description="Disordered" evidence="1">
    <location>
        <begin position="1"/>
        <end position="25"/>
    </location>
</feature>
<dbReference type="AlphaFoldDB" id="A0A448YPI2"/>
<dbReference type="InParanoid" id="A0A448YPI2"/>
<protein>
    <submittedName>
        <fullName evidence="2">DEKNAAC103878</fullName>
    </submittedName>
</protein>
<feature type="compositionally biased region" description="Pro residues" evidence="1">
    <location>
        <begin position="1"/>
        <end position="11"/>
    </location>
</feature>
<dbReference type="Proteomes" id="UP000290900">
    <property type="component" value="Unassembled WGS sequence"/>
</dbReference>
<name>A0A448YPI2_BRENA</name>
<evidence type="ECO:0000313" key="2">
    <source>
        <dbReference type="EMBL" id="VEU22786.1"/>
    </source>
</evidence>
<dbReference type="EMBL" id="CAACVR010000028">
    <property type="protein sequence ID" value="VEU22786.1"/>
    <property type="molecule type" value="Genomic_DNA"/>
</dbReference>